<dbReference type="EMBL" id="JBHTKA010000008">
    <property type="protein sequence ID" value="MFD1001801.1"/>
    <property type="molecule type" value="Genomic_DNA"/>
</dbReference>
<accession>A0ABW3K8K9</accession>
<comment type="caution">
    <text evidence="1">The sequence shown here is derived from an EMBL/GenBank/DDBJ whole genome shotgun (WGS) entry which is preliminary data.</text>
</comment>
<evidence type="ECO:0000313" key="1">
    <source>
        <dbReference type="EMBL" id="MFD1001801.1"/>
    </source>
</evidence>
<name>A0ABW3K8K9_9BACT</name>
<dbReference type="RefSeq" id="WP_377582180.1">
    <property type="nucleotide sequence ID" value="NZ_JBHTKA010000008.1"/>
</dbReference>
<gene>
    <name evidence="1" type="ORF">ACFQ21_20925</name>
</gene>
<dbReference type="Proteomes" id="UP001597112">
    <property type="component" value="Unassembled WGS sequence"/>
</dbReference>
<reference evidence="2" key="1">
    <citation type="journal article" date="2019" name="Int. J. Syst. Evol. Microbiol.">
        <title>The Global Catalogue of Microorganisms (GCM) 10K type strain sequencing project: providing services to taxonomists for standard genome sequencing and annotation.</title>
        <authorList>
            <consortium name="The Broad Institute Genomics Platform"/>
            <consortium name="The Broad Institute Genome Sequencing Center for Infectious Disease"/>
            <person name="Wu L."/>
            <person name="Ma J."/>
        </authorList>
    </citation>
    <scope>NUCLEOTIDE SEQUENCE [LARGE SCALE GENOMIC DNA]</scope>
    <source>
        <strain evidence="2">CCUG 58938</strain>
    </source>
</reference>
<sequence>MSHTDERIVSERLAEAFHHFMLYTPPERLNRCLRTLLIEYIGHNKDFLSPEFDGWMDDLTLLFELLDRAAKETRGWHEADDDDNEIQLHRGLKEDAKGLRENAGGM</sequence>
<evidence type="ECO:0000313" key="2">
    <source>
        <dbReference type="Proteomes" id="UP001597112"/>
    </source>
</evidence>
<organism evidence="1 2">
    <name type="scientific">Ohtaekwangia kribbensis</name>
    <dbReference type="NCBI Taxonomy" id="688913"/>
    <lineage>
        <taxon>Bacteria</taxon>
        <taxon>Pseudomonadati</taxon>
        <taxon>Bacteroidota</taxon>
        <taxon>Cytophagia</taxon>
        <taxon>Cytophagales</taxon>
        <taxon>Fulvivirgaceae</taxon>
        <taxon>Ohtaekwangia</taxon>
    </lineage>
</organism>
<protein>
    <submittedName>
        <fullName evidence="1">Uncharacterized protein</fullName>
    </submittedName>
</protein>
<keyword evidence="2" id="KW-1185">Reference proteome</keyword>
<proteinExistence type="predicted"/>